<feature type="compositionally biased region" description="Low complexity" evidence="14">
    <location>
        <begin position="726"/>
        <end position="798"/>
    </location>
</feature>
<dbReference type="Pfam" id="PF00905">
    <property type="entry name" value="Transpeptidase"/>
    <property type="match status" value="1"/>
</dbReference>
<dbReference type="RefSeq" id="WP_057787977.1">
    <property type="nucleotide sequence ID" value="NZ_JQCD01000024.1"/>
</dbReference>
<evidence type="ECO:0000256" key="15">
    <source>
        <dbReference type="SAM" id="Phobius"/>
    </source>
</evidence>
<proteinExistence type="inferred from homology"/>
<sequence>MSDETSRTSRQNSNSNNSGRAKRNTPKKKHYLRNGLITVGVIGVIGVAAGGGLYAYYASSAPELTDSALKGTSQTQLLDSDGKVFYTTGNQTREVAKTSELPDSIKKAVVSIEDKRFYQHRGVDPRRILGALFANFTGSSLGLQGGSTLTQQLVKLTVFSTSSADQTVERKAQEAHLAMNLEKKYSKDQILTLYMNKVYMGNGVYGMKTASEYYFGKSMKDLSMPQVAMLAGLPQSPSGYDPYTNPKGAKQRRDTVLTAMQENGVINEKQLAEYKDVPITKGLQVDHPDTERTAKNAKISDAYISSTLDELQKLGYDPTRDGLQVHTNLNLDIQKKAYDVANSDDILAWPSDDMQVAMTVANPSNGKVMAQIGGRKNDSTFGLNRAKQTTRSSGSTAKPLVDFGPAVEHLNWPTYRALEDTPYTYPGTNTRVYDFDRKYKGAMTMRDALAQSRNIPAVRTYDAVGAKNSSDFLGKLGIDIKADKLVPSNAIGIEVSTEQEAAAYAAFENGGTYYKPNYISSISEQNGDVKDYKPEGKRAMKDSTAYMLTDMMKSVVTDSYANMIDTPAYKQAGKTGTTGYADDIEVPDGAASDTWFTGYTKSAVISTWTGYDEPNTPGHYLSEGDEQMLALKAYGQVMEYIMTSGVIDSDGSDWTTPSSVKQVSQYGQTEYEVRGASFDDPGLDKLRRSSSVQRATYEDDTLSSSSSNRSSSASSILNPETRNAVGQAGTQNNTNGAQANNTTGSQSNNSANAQTPNANAQTPNANAQTPNANATQTPATGNGAQNNNSQTQGNTGNR</sequence>
<dbReference type="GO" id="GO:0009002">
    <property type="term" value="F:serine-type D-Ala-D-Ala carboxypeptidase activity"/>
    <property type="evidence" value="ECO:0007669"/>
    <property type="project" value="UniProtKB-EC"/>
</dbReference>
<name>A0A0R2JIC4_9LACO</name>
<dbReference type="Proteomes" id="UP000051673">
    <property type="component" value="Unassembled WGS sequence"/>
</dbReference>
<keyword evidence="8" id="KW-0133">Cell shape</keyword>
<feature type="transmembrane region" description="Helical" evidence="15">
    <location>
        <begin position="36"/>
        <end position="57"/>
    </location>
</feature>
<dbReference type="PANTHER" id="PTHR32282">
    <property type="entry name" value="BINDING PROTEIN TRANSPEPTIDASE, PUTATIVE-RELATED"/>
    <property type="match status" value="1"/>
</dbReference>
<evidence type="ECO:0000256" key="12">
    <source>
        <dbReference type="ARBA" id="ARBA00034000"/>
    </source>
</evidence>
<keyword evidence="4" id="KW-0645">Protease</keyword>
<evidence type="ECO:0000259" key="17">
    <source>
        <dbReference type="Pfam" id="PF00912"/>
    </source>
</evidence>
<evidence type="ECO:0000259" key="16">
    <source>
        <dbReference type="Pfam" id="PF00905"/>
    </source>
</evidence>
<dbReference type="SUPFAM" id="SSF53955">
    <property type="entry name" value="Lysozyme-like"/>
    <property type="match status" value="1"/>
</dbReference>
<dbReference type="InterPro" id="IPR012338">
    <property type="entry name" value="Beta-lactam/transpept-like"/>
</dbReference>
<feature type="domain" description="Glycosyl transferase family 51" evidence="17">
    <location>
        <begin position="82"/>
        <end position="261"/>
    </location>
</feature>
<evidence type="ECO:0000256" key="10">
    <source>
        <dbReference type="ARBA" id="ARBA00023268"/>
    </source>
</evidence>
<evidence type="ECO:0000313" key="18">
    <source>
        <dbReference type="EMBL" id="KRN77058.1"/>
    </source>
</evidence>
<dbReference type="InterPro" id="IPR001264">
    <property type="entry name" value="Glyco_trans_51"/>
</dbReference>
<comment type="catalytic activity">
    <reaction evidence="12">
        <text>Preferential cleavage: (Ac)2-L-Lys-D-Ala-|-D-Ala. Also transpeptidation of peptidyl-alanyl moieties that are N-acyl substituents of D-alanine.</text>
        <dbReference type="EC" id="3.4.16.4"/>
    </reaction>
</comment>
<evidence type="ECO:0000256" key="9">
    <source>
        <dbReference type="ARBA" id="ARBA00022984"/>
    </source>
</evidence>
<dbReference type="AlphaFoldDB" id="A0A0R2JIC4"/>
<evidence type="ECO:0000256" key="1">
    <source>
        <dbReference type="ARBA" id="ARBA00007090"/>
    </source>
</evidence>
<comment type="similarity">
    <text evidence="1">In the C-terminal section; belongs to the transpeptidase family.</text>
</comment>
<keyword evidence="15" id="KW-0812">Transmembrane</keyword>
<dbReference type="GO" id="GO:0006508">
    <property type="term" value="P:proteolysis"/>
    <property type="evidence" value="ECO:0007669"/>
    <property type="project" value="UniProtKB-KW"/>
</dbReference>
<dbReference type="Gene3D" id="1.10.3810.10">
    <property type="entry name" value="Biosynthetic peptidoglycan transglycosylase-like"/>
    <property type="match status" value="1"/>
</dbReference>
<dbReference type="GO" id="GO:0008658">
    <property type="term" value="F:penicillin binding"/>
    <property type="evidence" value="ECO:0007669"/>
    <property type="project" value="InterPro"/>
</dbReference>
<dbReference type="STRING" id="1620.IV67_GL000571"/>
<dbReference type="PANTHER" id="PTHR32282:SF29">
    <property type="entry name" value="PENICILLIN-BINDING PROTEIN 1A"/>
    <property type="match status" value="1"/>
</dbReference>
<dbReference type="InterPro" id="IPR023346">
    <property type="entry name" value="Lysozyme-like_dom_sf"/>
</dbReference>
<accession>A0A0R2JIC4</accession>
<keyword evidence="11" id="KW-0961">Cell wall biogenesis/degradation</keyword>
<keyword evidence="3 18" id="KW-0121">Carboxypeptidase</keyword>
<organism evidence="18 19">
    <name type="scientific">Weissella minor</name>
    <dbReference type="NCBI Taxonomy" id="1620"/>
    <lineage>
        <taxon>Bacteria</taxon>
        <taxon>Bacillati</taxon>
        <taxon>Bacillota</taxon>
        <taxon>Bacilli</taxon>
        <taxon>Lactobacillales</taxon>
        <taxon>Lactobacillaceae</taxon>
        <taxon>Weissella</taxon>
    </lineage>
</organism>
<evidence type="ECO:0000256" key="13">
    <source>
        <dbReference type="ARBA" id="ARBA00049902"/>
    </source>
</evidence>
<dbReference type="Pfam" id="PF00912">
    <property type="entry name" value="Transgly"/>
    <property type="match status" value="1"/>
</dbReference>
<comment type="caution">
    <text evidence="18">The sequence shown here is derived from an EMBL/GenBank/DDBJ whole genome shotgun (WGS) entry which is preliminary data.</text>
</comment>
<dbReference type="InterPro" id="IPR001460">
    <property type="entry name" value="PCN-bd_Tpept"/>
</dbReference>
<feature type="domain" description="Penicillin-binding protein transpeptidase" evidence="16">
    <location>
        <begin position="357"/>
        <end position="602"/>
    </location>
</feature>
<evidence type="ECO:0000256" key="6">
    <source>
        <dbReference type="ARBA" id="ARBA00022679"/>
    </source>
</evidence>
<keyword evidence="15" id="KW-0472">Membrane</keyword>
<keyword evidence="10" id="KW-0511">Multifunctional enzyme</keyword>
<feature type="compositionally biased region" description="Low complexity" evidence="14">
    <location>
        <begin position="703"/>
        <end position="715"/>
    </location>
</feature>
<keyword evidence="9" id="KW-0573">Peptidoglycan synthesis</keyword>
<keyword evidence="15" id="KW-1133">Transmembrane helix</keyword>
<keyword evidence="5" id="KW-0328">Glycosyltransferase</keyword>
<dbReference type="FunFam" id="1.10.3810.10:FF:000001">
    <property type="entry name" value="Penicillin-binding protein 1A"/>
    <property type="match status" value="1"/>
</dbReference>
<evidence type="ECO:0000256" key="2">
    <source>
        <dbReference type="ARBA" id="ARBA00007739"/>
    </source>
</evidence>
<protein>
    <submittedName>
        <fullName evidence="18">Membrane carboxypeptidase (Penicillin-binding protein)</fullName>
    </submittedName>
</protein>
<comment type="similarity">
    <text evidence="2">In the N-terminal section; belongs to the glycosyltransferase 51 family.</text>
</comment>
<feature type="compositionally biased region" description="Low complexity" evidence="14">
    <location>
        <begin position="8"/>
        <end position="18"/>
    </location>
</feature>
<evidence type="ECO:0000256" key="3">
    <source>
        <dbReference type="ARBA" id="ARBA00022645"/>
    </source>
</evidence>
<dbReference type="EMBL" id="JQCD01000024">
    <property type="protein sequence ID" value="KRN77058.1"/>
    <property type="molecule type" value="Genomic_DNA"/>
</dbReference>
<dbReference type="GO" id="GO:0009252">
    <property type="term" value="P:peptidoglycan biosynthetic process"/>
    <property type="evidence" value="ECO:0007669"/>
    <property type="project" value="UniProtKB-KW"/>
</dbReference>
<dbReference type="InterPro" id="IPR036950">
    <property type="entry name" value="PBP_transglycosylase"/>
</dbReference>
<dbReference type="NCBIfam" id="TIGR02074">
    <property type="entry name" value="PBP_1a_fam"/>
    <property type="match status" value="1"/>
</dbReference>
<keyword evidence="19" id="KW-1185">Reference proteome</keyword>
<feature type="region of interest" description="Disordered" evidence="14">
    <location>
        <begin position="672"/>
        <end position="798"/>
    </location>
</feature>
<dbReference type="Gene3D" id="3.40.710.10">
    <property type="entry name" value="DD-peptidase/beta-lactamase superfamily"/>
    <property type="match status" value="1"/>
</dbReference>
<evidence type="ECO:0000256" key="11">
    <source>
        <dbReference type="ARBA" id="ARBA00023316"/>
    </source>
</evidence>
<evidence type="ECO:0000256" key="4">
    <source>
        <dbReference type="ARBA" id="ARBA00022670"/>
    </source>
</evidence>
<evidence type="ECO:0000256" key="14">
    <source>
        <dbReference type="SAM" id="MobiDB-lite"/>
    </source>
</evidence>
<evidence type="ECO:0000256" key="8">
    <source>
        <dbReference type="ARBA" id="ARBA00022960"/>
    </source>
</evidence>
<dbReference type="OrthoDB" id="9766909at2"/>
<dbReference type="PATRIC" id="fig|1620.3.peg.578"/>
<dbReference type="InterPro" id="IPR050396">
    <property type="entry name" value="Glycosyltr_51/Transpeptidase"/>
</dbReference>
<comment type="catalytic activity">
    <reaction evidence="13">
        <text>[GlcNAc-(1-&gt;4)-Mur2Ac(oyl-L-Ala-gamma-D-Glu-L-Lys-D-Ala-D-Ala)](n)-di-trans,octa-cis-undecaprenyl diphosphate + beta-D-GlcNAc-(1-&gt;4)-Mur2Ac(oyl-L-Ala-gamma-D-Glu-L-Lys-D-Ala-D-Ala)-di-trans,octa-cis-undecaprenyl diphosphate = [GlcNAc-(1-&gt;4)-Mur2Ac(oyl-L-Ala-gamma-D-Glu-L-Lys-D-Ala-D-Ala)](n+1)-di-trans,octa-cis-undecaprenyl diphosphate + di-trans,octa-cis-undecaprenyl diphosphate + H(+)</text>
        <dbReference type="Rhea" id="RHEA:23708"/>
        <dbReference type="Rhea" id="RHEA-COMP:9602"/>
        <dbReference type="Rhea" id="RHEA-COMP:9603"/>
        <dbReference type="ChEBI" id="CHEBI:15378"/>
        <dbReference type="ChEBI" id="CHEBI:58405"/>
        <dbReference type="ChEBI" id="CHEBI:60033"/>
        <dbReference type="ChEBI" id="CHEBI:78435"/>
        <dbReference type="EC" id="2.4.99.28"/>
    </reaction>
</comment>
<dbReference type="GO" id="GO:0008360">
    <property type="term" value="P:regulation of cell shape"/>
    <property type="evidence" value="ECO:0007669"/>
    <property type="project" value="UniProtKB-KW"/>
</dbReference>
<gene>
    <name evidence="18" type="ORF">IV67_GL000571</name>
</gene>
<evidence type="ECO:0000313" key="19">
    <source>
        <dbReference type="Proteomes" id="UP000051673"/>
    </source>
</evidence>
<feature type="region of interest" description="Disordered" evidence="14">
    <location>
        <begin position="1"/>
        <end position="29"/>
    </location>
</feature>
<evidence type="ECO:0000256" key="7">
    <source>
        <dbReference type="ARBA" id="ARBA00022801"/>
    </source>
</evidence>
<feature type="compositionally biased region" description="Basic residues" evidence="14">
    <location>
        <begin position="20"/>
        <end position="29"/>
    </location>
</feature>
<reference evidence="18 19" key="1">
    <citation type="journal article" date="2015" name="Genome Announc.">
        <title>Expanding the biotechnology potential of lactobacilli through comparative genomics of 213 strains and associated genera.</title>
        <authorList>
            <person name="Sun Z."/>
            <person name="Harris H.M."/>
            <person name="McCann A."/>
            <person name="Guo C."/>
            <person name="Argimon S."/>
            <person name="Zhang W."/>
            <person name="Yang X."/>
            <person name="Jeffery I.B."/>
            <person name="Cooney J.C."/>
            <person name="Kagawa T.F."/>
            <person name="Liu W."/>
            <person name="Song Y."/>
            <person name="Salvetti E."/>
            <person name="Wrobel A."/>
            <person name="Rasinkangas P."/>
            <person name="Parkhill J."/>
            <person name="Rea M.C."/>
            <person name="O'Sullivan O."/>
            <person name="Ritari J."/>
            <person name="Douillard F.P."/>
            <person name="Paul Ross R."/>
            <person name="Yang R."/>
            <person name="Briner A.E."/>
            <person name="Felis G.E."/>
            <person name="de Vos W.M."/>
            <person name="Barrangou R."/>
            <person name="Klaenhammer T.R."/>
            <person name="Caufield P.W."/>
            <person name="Cui Y."/>
            <person name="Zhang H."/>
            <person name="O'Toole P.W."/>
        </authorList>
    </citation>
    <scope>NUCLEOTIDE SEQUENCE [LARGE SCALE GENOMIC DNA]</scope>
    <source>
        <strain evidence="18 19">DSM 20014</strain>
    </source>
</reference>
<dbReference type="GO" id="GO:0071555">
    <property type="term" value="P:cell wall organization"/>
    <property type="evidence" value="ECO:0007669"/>
    <property type="project" value="UniProtKB-KW"/>
</dbReference>
<dbReference type="SUPFAM" id="SSF56601">
    <property type="entry name" value="beta-lactamase/transpeptidase-like"/>
    <property type="match status" value="1"/>
</dbReference>
<dbReference type="GO" id="GO:0030288">
    <property type="term" value="C:outer membrane-bounded periplasmic space"/>
    <property type="evidence" value="ECO:0007669"/>
    <property type="project" value="TreeGrafter"/>
</dbReference>
<keyword evidence="7" id="KW-0378">Hydrolase</keyword>
<keyword evidence="6" id="KW-0808">Transferase</keyword>
<evidence type="ECO:0000256" key="5">
    <source>
        <dbReference type="ARBA" id="ARBA00022676"/>
    </source>
</evidence>
<dbReference type="GO" id="GO:0008955">
    <property type="term" value="F:peptidoglycan glycosyltransferase activity"/>
    <property type="evidence" value="ECO:0007669"/>
    <property type="project" value="UniProtKB-EC"/>
</dbReference>